<dbReference type="Proteomes" id="UP000036681">
    <property type="component" value="Unplaced"/>
</dbReference>
<dbReference type="PANTHER" id="PTHR21324">
    <property type="entry name" value="FASTING-INDUCIBLE INTEGRAL MEMBRANE PROTEIN TM6P1-RELATED"/>
    <property type="match status" value="1"/>
</dbReference>
<evidence type="ECO:0000313" key="9">
    <source>
        <dbReference type="WBParaSite" id="ALUE_0001659201-mRNA-1"/>
    </source>
</evidence>
<name>A0A0M3IEP5_ASCLU</name>
<accession>A0A0M3IEP5</accession>
<feature type="domain" description="CWH43-like N-terminal" evidence="7">
    <location>
        <begin position="21"/>
        <end position="294"/>
    </location>
</feature>
<comment type="similarity">
    <text evidence="2">Belongs to the DRAM/TMEM150 family.</text>
</comment>
<comment type="subcellular location">
    <subcellularLocation>
        <location evidence="1">Endomembrane system</location>
        <topology evidence="1">Multi-pass membrane protein</topology>
    </subcellularLocation>
</comment>
<evidence type="ECO:0000256" key="5">
    <source>
        <dbReference type="ARBA" id="ARBA00023136"/>
    </source>
</evidence>
<feature type="transmembrane region" description="Helical" evidence="6">
    <location>
        <begin position="275"/>
        <end position="292"/>
    </location>
</feature>
<dbReference type="GO" id="GO:0012505">
    <property type="term" value="C:endomembrane system"/>
    <property type="evidence" value="ECO:0007669"/>
    <property type="project" value="UniProtKB-SubCell"/>
</dbReference>
<feature type="transmembrane region" description="Helical" evidence="6">
    <location>
        <begin position="22"/>
        <end position="43"/>
    </location>
</feature>
<sequence length="359" mass="40927">MVTECVAKIPVESGVMGLNKVWIIPFCTFIFSIAAFIVSYCVAVGNDHVTAFWPYISDSGTLPPESCIFGQLLNLAALFCESPIYLFIHAVFDVQWKQCCQWKLQLLFLRRFLQPSQAKSEVAITVYLRHRQIVEFYWHRLKQVGRWRVTSCILLWIGYFSAFGVSVVGNFQENNVIIVHYAGAVLAFGCGLIYTWAQTVFSYNMNPKLAKPIVSHCRLVLCVISTMFFVTMIVFGPILGKQPNSFVPDAEGHLYKWTVDSPNYKEHMIGTCSEWLLAICFQLYILSFAIELRKAYCHAPKLRLMPFYDDPDPVASIFNEKSVTCCGVQIVDTTAVEKNTMKIFDSRKEPEAMVVQMKF</sequence>
<evidence type="ECO:0000256" key="2">
    <source>
        <dbReference type="ARBA" id="ARBA00006565"/>
    </source>
</evidence>
<dbReference type="InterPro" id="IPR050911">
    <property type="entry name" value="DRAM/TMEM150_Autophagy_Mod"/>
</dbReference>
<keyword evidence="5 6" id="KW-0472">Membrane</keyword>
<protein>
    <submittedName>
        <fullName evidence="9">DNA damage-regulated autophagy modulator protein 2</fullName>
    </submittedName>
</protein>
<evidence type="ECO:0000259" key="7">
    <source>
        <dbReference type="Pfam" id="PF10277"/>
    </source>
</evidence>
<feature type="transmembrane region" description="Helical" evidence="6">
    <location>
        <begin position="149"/>
        <end position="171"/>
    </location>
</feature>
<dbReference type="PANTHER" id="PTHR21324:SF2">
    <property type="entry name" value="EG:22E5.9 PROTEIN"/>
    <property type="match status" value="1"/>
</dbReference>
<evidence type="ECO:0000256" key="4">
    <source>
        <dbReference type="ARBA" id="ARBA00022989"/>
    </source>
</evidence>
<organism evidence="8 9">
    <name type="scientific">Ascaris lumbricoides</name>
    <name type="common">Giant roundworm</name>
    <dbReference type="NCBI Taxonomy" id="6252"/>
    <lineage>
        <taxon>Eukaryota</taxon>
        <taxon>Metazoa</taxon>
        <taxon>Ecdysozoa</taxon>
        <taxon>Nematoda</taxon>
        <taxon>Chromadorea</taxon>
        <taxon>Rhabditida</taxon>
        <taxon>Spirurina</taxon>
        <taxon>Ascaridomorpha</taxon>
        <taxon>Ascaridoidea</taxon>
        <taxon>Ascarididae</taxon>
        <taxon>Ascaris</taxon>
    </lineage>
</organism>
<feature type="transmembrane region" description="Helical" evidence="6">
    <location>
        <begin position="218"/>
        <end position="239"/>
    </location>
</feature>
<dbReference type="WBParaSite" id="ALUE_0001659201-mRNA-1">
    <property type="protein sequence ID" value="ALUE_0001659201-mRNA-1"/>
    <property type="gene ID" value="ALUE_0001659201"/>
</dbReference>
<evidence type="ECO:0000256" key="1">
    <source>
        <dbReference type="ARBA" id="ARBA00004127"/>
    </source>
</evidence>
<reference evidence="9" key="1">
    <citation type="submission" date="2017-02" db="UniProtKB">
        <authorList>
            <consortium name="WormBaseParasite"/>
        </authorList>
    </citation>
    <scope>IDENTIFICATION</scope>
</reference>
<evidence type="ECO:0000313" key="8">
    <source>
        <dbReference type="Proteomes" id="UP000036681"/>
    </source>
</evidence>
<feature type="transmembrane region" description="Helical" evidence="6">
    <location>
        <begin position="177"/>
        <end position="197"/>
    </location>
</feature>
<keyword evidence="4 6" id="KW-1133">Transmembrane helix</keyword>
<keyword evidence="8" id="KW-1185">Reference proteome</keyword>
<proteinExistence type="inferred from homology"/>
<keyword evidence="3 6" id="KW-0812">Transmembrane</keyword>
<evidence type="ECO:0000256" key="6">
    <source>
        <dbReference type="SAM" id="Phobius"/>
    </source>
</evidence>
<dbReference type="InterPro" id="IPR019402">
    <property type="entry name" value="CWH43_N"/>
</dbReference>
<dbReference type="Pfam" id="PF10277">
    <property type="entry name" value="Frag1"/>
    <property type="match status" value="1"/>
</dbReference>
<dbReference type="AlphaFoldDB" id="A0A0M3IEP5"/>
<evidence type="ECO:0000256" key="3">
    <source>
        <dbReference type="ARBA" id="ARBA00022692"/>
    </source>
</evidence>